<proteinExistence type="predicted"/>
<evidence type="ECO:0000256" key="5">
    <source>
        <dbReference type="ARBA" id="ARBA00030782"/>
    </source>
</evidence>
<dbReference type="Gene3D" id="3.20.20.190">
    <property type="entry name" value="Phosphatidylinositol (PI) phosphodiesterase"/>
    <property type="match status" value="1"/>
</dbReference>
<evidence type="ECO:0000256" key="3">
    <source>
        <dbReference type="ARBA" id="ARBA00019758"/>
    </source>
</evidence>
<evidence type="ECO:0000259" key="6">
    <source>
        <dbReference type="SMART" id="SM00148"/>
    </source>
</evidence>
<gene>
    <name evidence="7" type="ORF">GCM10023143_00050</name>
</gene>
<accession>A0ABP8FBL2</accession>
<dbReference type="SUPFAM" id="SSF89372">
    <property type="entry name" value="Fucose-specific lectin"/>
    <property type="match status" value="1"/>
</dbReference>
<dbReference type="EMBL" id="BAABFN010000001">
    <property type="protein sequence ID" value="GAA4299627.1"/>
    <property type="molecule type" value="Genomic_DNA"/>
</dbReference>
<comment type="caution">
    <text evidence="7">The sequence shown here is derived from an EMBL/GenBank/DDBJ whole genome shotgun (WGS) entry which is preliminary data.</text>
</comment>
<evidence type="ECO:0000256" key="2">
    <source>
        <dbReference type="ARBA" id="ARBA00012581"/>
    </source>
</evidence>
<comment type="catalytic activity">
    <reaction evidence="1">
        <text>a 1,2-diacyl-sn-glycero-3-phospho-(1D-myo-inositol) = 1D-myo-inositol 1,2-cyclic phosphate + a 1,2-diacyl-sn-glycerol</text>
        <dbReference type="Rhea" id="RHEA:17093"/>
        <dbReference type="ChEBI" id="CHEBI:17815"/>
        <dbReference type="ChEBI" id="CHEBI:57880"/>
        <dbReference type="ChEBI" id="CHEBI:58484"/>
        <dbReference type="EC" id="4.6.1.13"/>
    </reaction>
</comment>
<keyword evidence="8" id="KW-1185">Reference proteome</keyword>
<dbReference type="InterPro" id="IPR017946">
    <property type="entry name" value="PLC-like_Pdiesterase_TIM-brl"/>
</dbReference>
<dbReference type="Proteomes" id="UP001501207">
    <property type="component" value="Unassembled WGS sequence"/>
</dbReference>
<dbReference type="PANTHER" id="PTHR13593:SF113">
    <property type="entry name" value="SI:DKEY-266F7.9"/>
    <property type="match status" value="1"/>
</dbReference>
<organism evidence="7 8">
    <name type="scientific">Compostibacter hankyongensis</name>
    <dbReference type="NCBI Taxonomy" id="1007089"/>
    <lineage>
        <taxon>Bacteria</taxon>
        <taxon>Pseudomonadati</taxon>
        <taxon>Bacteroidota</taxon>
        <taxon>Chitinophagia</taxon>
        <taxon>Chitinophagales</taxon>
        <taxon>Chitinophagaceae</taxon>
        <taxon>Compostibacter</taxon>
    </lineage>
</organism>
<feature type="domain" description="Phosphatidylinositol-specific phospholipase C X" evidence="6">
    <location>
        <begin position="328"/>
        <end position="475"/>
    </location>
</feature>
<reference evidence="8" key="1">
    <citation type="journal article" date="2019" name="Int. J. Syst. Evol. Microbiol.">
        <title>The Global Catalogue of Microorganisms (GCM) 10K type strain sequencing project: providing services to taxonomists for standard genome sequencing and annotation.</title>
        <authorList>
            <consortium name="The Broad Institute Genomics Platform"/>
            <consortium name="The Broad Institute Genome Sequencing Center for Infectious Disease"/>
            <person name="Wu L."/>
            <person name="Ma J."/>
        </authorList>
    </citation>
    <scope>NUCLEOTIDE SEQUENCE [LARGE SCALE GENOMIC DNA]</scope>
    <source>
        <strain evidence="8">JCM 17664</strain>
    </source>
</reference>
<evidence type="ECO:0000256" key="1">
    <source>
        <dbReference type="ARBA" id="ARBA00001316"/>
    </source>
</evidence>
<dbReference type="PROSITE" id="PS50007">
    <property type="entry name" value="PIPLC_X_DOMAIN"/>
    <property type="match status" value="1"/>
</dbReference>
<sequence length="622" mass="69760">MENLSIIYKRPGSNALYTAYFDGTQWNGNTPIADQPGGIHPESQTNPGCTVYNNWLYLIFKGVSSNKLYSAWFDGERWHGNNAISRQLGDIHPESTASPNVAVYQGYLFTVYRGGSTKNLYAAWFDGSKWFGNTPIMMEGSTAGAQSDYNPGLAVYKNELCAVFRGNNSNYLYLCRFDGVHWHGNNKIKMANGGVNPESDQAPEAVVFNDLLYMFYKGKGTNDIFVAWYDGNTWEGNVPISAQPGGINPQSNYAPNGQIFDNKLYIVFKGWDNNNLYSAYFDGTTWRGNTAIRYQAGDVDAESDHTPGVSVSEVTLSNQAKWMQGLSDNIVISEINIPGSHDAAAIKSTINTPYTCHNYSISKQLEYGIRLLDVRIKVYYKNGTYTFNTCHGDLPDNTYQSLSSLMDECRNFLSTNPSELILMSVKIDDWNGVSSDDKGAAKDALAQLLHQYPVIAFKELPTLGAVRGKIFLYNRINNKLELGVPIDWPHSTPGHYAHNSSNRDYNVYVQDKYDGLSTFGAEKEKFGLFIDAYKKKKEGEVVWNFASATWYLAFKIDINDRVINYFGKTSADKRIRTFGWGLFNYGLTSYNTDKYGALNVVSIIIDSNFGYPNYPNKFKIIG</sequence>
<name>A0ABP8FBL2_9BACT</name>
<dbReference type="EC" id="4.6.1.13" evidence="2"/>
<dbReference type="PANTHER" id="PTHR13593">
    <property type="match status" value="1"/>
</dbReference>
<protein>
    <recommendedName>
        <fullName evidence="3">1-phosphatidylinositol phosphodiesterase</fullName>
        <ecNumber evidence="2">4.6.1.13</ecNumber>
    </recommendedName>
    <alternativeName>
        <fullName evidence="4">Phosphatidylinositol diacylglycerol-lyase</fullName>
    </alternativeName>
    <alternativeName>
        <fullName evidence="5">Phosphatidylinositol-specific phospholipase C</fullName>
    </alternativeName>
</protein>
<dbReference type="InterPro" id="IPR051057">
    <property type="entry name" value="PI-PLC_domain"/>
</dbReference>
<dbReference type="RefSeq" id="WP_344973344.1">
    <property type="nucleotide sequence ID" value="NZ_BAABFN010000001.1"/>
</dbReference>
<dbReference type="Pfam" id="PF26146">
    <property type="entry name" value="PI-PLC_X"/>
    <property type="match status" value="1"/>
</dbReference>
<dbReference type="InterPro" id="IPR000909">
    <property type="entry name" value="PLipase_C_PInositol-sp_X_dom"/>
</dbReference>
<dbReference type="SUPFAM" id="SSF51695">
    <property type="entry name" value="PLC-like phosphodiesterases"/>
    <property type="match status" value="1"/>
</dbReference>
<evidence type="ECO:0000256" key="4">
    <source>
        <dbReference type="ARBA" id="ARBA00030474"/>
    </source>
</evidence>
<evidence type="ECO:0000313" key="8">
    <source>
        <dbReference type="Proteomes" id="UP001501207"/>
    </source>
</evidence>
<dbReference type="SMART" id="SM00148">
    <property type="entry name" value="PLCXc"/>
    <property type="match status" value="1"/>
</dbReference>
<evidence type="ECO:0000313" key="7">
    <source>
        <dbReference type="EMBL" id="GAA4299627.1"/>
    </source>
</evidence>